<keyword evidence="2" id="KW-1185">Reference proteome</keyword>
<dbReference type="Proteomes" id="UP000289821">
    <property type="component" value="Unassembled WGS sequence"/>
</dbReference>
<evidence type="ECO:0000313" key="1">
    <source>
        <dbReference type="EMBL" id="RXG16561.1"/>
    </source>
</evidence>
<reference evidence="1 2" key="1">
    <citation type="submission" date="2018-07" db="EMBL/GenBank/DDBJ databases">
        <title>Leeuwenhoekiella genomics.</title>
        <authorList>
            <person name="Tahon G."/>
            <person name="Willems A."/>
        </authorList>
    </citation>
    <scope>NUCLEOTIDE SEQUENCE [LARGE SCALE GENOMIC DNA]</scope>
    <source>
        <strain evidence="1 2">R-50232</strain>
    </source>
</reference>
<gene>
    <name evidence="1" type="ORF">DSM04_102134</name>
</gene>
<dbReference type="EMBL" id="QOVI01000002">
    <property type="protein sequence ID" value="RXG16561.1"/>
    <property type="molecule type" value="Genomic_DNA"/>
</dbReference>
<sequence>MNDLFISIEFNNREFDGIEQFKSNLAENYHHQIRPKWIPSCSEGAEFWMTVFVNSRIADFIKGAIAGGLVWDLIKFGGKEYVFSPLYKALEKLNKDNSKNWGGLKVLKYKLQFDDCEIHVGGVNKNFTSVFSTVFNEMAKRKPEFEKEIGQEVIKIELPIEFMQHFENVNEQFSLDIYNEDYSIKAFKNLWRVTFSTEFPIMIYSFSEKKLFEPKKMSEKLKTPDNRLDGSATN</sequence>
<protein>
    <submittedName>
        <fullName evidence="1">Uncharacterized protein</fullName>
    </submittedName>
</protein>
<dbReference type="RefSeq" id="WP_128760239.1">
    <property type="nucleotide sequence ID" value="NZ_QOVI01000002.1"/>
</dbReference>
<dbReference type="AlphaFoldDB" id="A0A4Q0NXK3"/>
<comment type="caution">
    <text evidence="1">The sequence shown here is derived from an EMBL/GenBank/DDBJ whole genome shotgun (WGS) entry which is preliminary data.</text>
</comment>
<accession>A0A4Q0NXK3</accession>
<proteinExistence type="predicted"/>
<organism evidence="1 2">
    <name type="scientific">Leeuwenhoekiella aestuarii</name>
    <dbReference type="NCBI Taxonomy" id="2249426"/>
    <lineage>
        <taxon>Bacteria</taxon>
        <taxon>Pseudomonadati</taxon>
        <taxon>Bacteroidota</taxon>
        <taxon>Flavobacteriia</taxon>
        <taxon>Flavobacteriales</taxon>
        <taxon>Flavobacteriaceae</taxon>
        <taxon>Leeuwenhoekiella</taxon>
    </lineage>
</organism>
<evidence type="ECO:0000313" key="2">
    <source>
        <dbReference type="Proteomes" id="UP000289821"/>
    </source>
</evidence>
<name>A0A4Q0NXK3_9FLAO</name>